<dbReference type="PANTHER" id="PTHR45649:SF41">
    <property type="entry name" value="TRANSPORTER, PUTATIVE (EUROFUNG)-RELATED"/>
    <property type="match status" value="1"/>
</dbReference>
<dbReference type="PANTHER" id="PTHR45649">
    <property type="entry name" value="AMINO-ACID PERMEASE BAT1"/>
    <property type="match status" value="1"/>
</dbReference>
<comment type="caution">
    <text evidence="7">The sequence shown here is derived from an EMBL/GenBank/DDBJ whole genome shotgun (WGS) entry which is preliminary data.</text>
</comment>
<evidence type="ECO:0000313" key="7">
    <source>
        <dbReference type="EMBL" id="KAK5145037.1"/>
    </source>
</evidence>
<feature type="transmembrane region" description="Helical" evidence="6">
    <location>
        <begin position="56"/>
        <end position="73"/>
    </location>
</feature>
<dbReference type="Proteomes" id="UP001308179">
    <property type="component" value="Unassembled WGS sequence"/>
</dbReference>
<keyword evidence="4 6" id="KW-1133">Transmembrane helix</keyword>
<evidence type="ECO:0000256" key="2">
    <source>
        <dbReference type="ARBA" id="ARBA00022448"/>
    </source>
</evidence>
<evidence type="ECO:0000256" key="6">
    <source>
        <dbReference type="SAM" id="Phobius"/>
    </source>
</evidence>
<keyword evidence="8" id="KW-1185">Reference proteome</keyword>
<evidence type="ECO:0000256" key="5">
    <source>
        <dbReference type="ARBA" id="ARBA00023136"/>
    </source>
</evidence>
<comment type="subcellular location">
    <subcellularLocation>
        <location evidence="1">Membrane</location>
        <topology evidence="1">Multi-pass membrane protein</topology>
    </subcellularLocation>
</comment>
<evidence type="ECO:0000313" key="8">
    <source>
        <dbReference type="Proteomes" id="UP001308179"/>
    </source>
</evidence>
<accession>A0ABR0L8C9</accession>
<organism evidence="7 8">
    <name type="scientific">Rachicladosporium monterosium</name>
    <dbReference type="NCBI Taxonomy" id="1507873"/>
    <lineage>
        <taxon>Eukaryota</taxon>
        <taxon>Fungi</taxon>
        <taxon>Dikarya</taxon>
        <taxon>Ascomycota</taxon>
        <taxon>Pezizomycotina</taxon>
        <taxon>Dothideomycetes</taxon>
        <taxon>Dothideomycetidae</taxon>
        <taxon>Cladosporiales</taxon>
        <taxon>Cladosporiaceae</taxon>
        <taxon>Rachicladosporium</taxon>
    </lineage>
</organism>
<reference evidence="7 8" key="1">
    <citation type="submission" date="2023-08" db="EMBL/GenBank/DDBJ databases">
        <title>Black Yeasts Isolated from many extreme environments.</title>
        <authorList>
            <person name="Coleine C."/>
            <person name="Stajich J.E."/>
            <person name="Selbmann L."/>
        </authorList>
    </citation>
    <scope>NUCLEOTIDE SEQUENCE [LARGE SCALE GENOMIC DNA]</scope>
    <source>
        <strain evidence="7 8">CCFEE 5386</strain>
    </source>
</reference>
<evidence type="ECO:0008006" key="9">
    <source>
        <dbReference type="Google" id="ProtNLM"/>
    </source>
</evidence>
<keyword evidence="3 6" id="KW-0812">Transmembrane</keyword>
<evidence type="ECO:0000256" key="3">
    <source>
        <dbReference type="ARBA" id="ARBA00022692"/>
    </source>
</evidence>
<evidence type="ECO:0000256" key="1">
    <source>
        <dbReference type="ARBA" id="ARBA00004141"/>
    </source>
</evidence>
<keyword evidence="5 6" id="KW-0472">Membrane</keyword>
<sequence>MEKSIDRDAKPFGTATAKDMELDDVNTTHIAPKYQGTEEDKVHMKTLGRQQETQRVFTFVTMLGFGSTLIVTWETLLTNSFAIITNGGTAGLFWGFLIVFGGFLFVYASIAELSSMVSEASTRPTQHGHDSLTTALRTIRLQQPAANTTGSPNMRLLGRKDT</sequence>
<proteinExistence type="predicted"/>
<keyword evidence="2" id="KW-0813">Transport</keyword>
<protein>
    <recommendedName>
        <fullName evidence="9">Amino acid permease/ SLC12A domain-containing protein</fullName>
    </recommendedName>
</protein>
<evidence type="ECO:0000256" key="4">
    <source>
        <dbReference type="ARBA" id="ARBA00022989"/>
    </source>
</evidence>
<gene>
    <name evidence="7" type="ORF">LTR32_003129</name>
</gene>
<feature type="transmembrane region" description="Helical" evidence="6">
    <location>
        <begin position="93"/>
        <end position="113"/>
    </location>
</feature>
<dbReference type="EMBL" id="JAVRRR010000179">
    <property type="protein sequence ID" value="KAK5145037.1"/>
    <property type="molecule type" value="Genomic_DNA"/>
</dbReference>
<name>A0ABR0L8C9_9PEZI</name>